<dbReference type="NCBIfam" id="TIGR00254">
    <property type="entry name" value="GGDEF"/>
    <property type="match status" value="1"/>
</dbReference>
<dbReference type="PANTHER" id="PTHR45138">
    <property type="entry name" value="REGULATORY COMPONENTS OF SENSORY TRANSDUCTION SYSTEM"/>
    <property type="match status" value="1"/>
</dbReference>
<reference evidence="4 5" key="1">
    <citation type="journal article" date="2023" name="ISME J.">
        <title>Thermophilic Dehalococcoidia with unusual traits shed light on an unexpected past.</title>
        <authorList>
            <person name="Palmer M."/>
            <person name="Covington J.K."/>
            <person name="Zhou E.M."/>
            <person name="Thomas S.C."/>
            <person name="Habib N."/>
            <person name="Seymour C.O."/>
            <person name="Lai D."/>
            <person name="Johnston J."/>
            <person name="Hashimi A."/>
            <person name="Jiao J.Y."/>
            <person name="Muok A.R."/>
            <person name="Liu L."/>
            <person name="Xian W.D."/>
            <person name="Zhi X.Y."/>
            <person name="Li M.M."/>
            <person name="Silva L.P."/>
            <person name="Bowen B.P."/>
            <person name="Louie K."/>
            <person name="Briegel A."/>
            <person name="Pett-Ridge J."/>
            <person name="Weber P.K."/>
            <person name="Tocheva E.I."/>
            <person name="Woyke T."/>
            <person name="Northen T.R."/>
            <person name="Mayali X."/>
            <person name="Li W.J."/>
            <person name="Hedlund B.P."/>
        </authorList>
    </citation>
    <scope>NUCLEOTIDE SEQUENCE [LARGE SCALE GENOMIC DNA]</scope>
    <source>
        <strain evidence="4 5">YIM 72310</strain>
    </source>
</reference>
<organism evidence="4 5">
    <name type="scientific">Tepidiforma flava</name>
    <dbReference type="NCBI Taxonomy" id="3004094"/>
    <lineage>
        <taxon>Bacteria</taxon>
        <taxon>Bacillati</taxon>
        <taxon>Chloroflexota</taxon>
        <taxon>Tepidiformia</taxon>
        <taxon>Tepidiformales</taxon>
        <taxon>Tepidiformaceae</taxon>
        <taxon>Tepidiforma</taxon>
    </lineage>
</organism>
<keyword evidence="5" id="KW-1185">Reference proteome</keyword>
<dbReference type="PROSITE" id="PS50110">
    <property type="entry name" value="RESPONSE_REGULATORY"/>
    <property type="match status" value="1"/>
</dbReference>
<gene>
    <name evidence="4" type="ORF">O0235_11180</name>
</gene>
<proteinExistence type="predicted"/>
<dbReference type="SUPFAM" id="SSF55073">
    <property type="entry name" value="Nucleotide cyclase"/>
    <property type="match status" value="1"/>
</dbReference>
<dbReference type="InterPro" id="IPR001789">
    <property type="entry name" value="Sig_transdc_resp-reg_receiver"/>
</dbReference>
<dbReference type="PANTHER" id="PTHR45138:SF9">
    <property type="entry name" value="DIGUANYLATE CYCLASE DGCM-RELATED"/>
    <property type="match status" value="1"/>
</dbReference>
<evidence type="ECO:0000256" key="1">
    <source>
        <dbReference type="PROSITE-ProRule" id="PRU00169"/>
    </source>
</evidence>
<evidence type="ECO:0000259" key="3">
    <source>
        <dbReference type="PROSITE" id="PS50887"/>
    </source>
</evidence>
<dbReference type="InterPro" id="IPR011006">
    <property type="entry name" value="CheY-like_superfamily"/>
</dbReference>
<evidence type="ECO:0000313" key="4">
    <source>
        <dbReference type="EMBL" id="WBL35341.1"/>
    </source>
</evidence>
<dbReference type="Proteomes" id="UP001212803">
    <property type="component" value="Chromosome"/>
</dbReference>
<dbReference type="InterPro" id="IPR000160">
    <property type="entry name" value="GGDEF_dom"/>
</dbReference>
<dbReference type="RefSeq" id="WP_270055868.1">
    <property type="nucleotide sequence ID" value="NZ_CP115149.1"/>
</dbReference>
<dbReference type="Gene3D" id="3.40.50.2300">
    <property type="match status" value="1"/>
</dbReference>
<dbReference type="SUPFAM" id="SSF52172">
    <property type="entry name" value="CheY-like"/>
    <property type="match status" value="1"/>
</dbReference>
<sequence length="322" mass="34985">MTLRTATPPAQPRTLRVLIIDEDVERIRAVRQLLESSPRFHAHAARGAQEAESLLADGPFDVALVAARTWLDPASPLAGLLRERRPDIAVVLLLDGQPDLEAVPSLKLGAHDFLTVGQFDAAQLALRLVAAVEENRTLRRRDTMVRWLEREARTDHLTGLYNRHAFDERLRDDCAARRGTREPVTLILADLVGTRLVNQAHGHDVGDDMLRRAASAIAHSIRGGDFAARIGGDDFGVILPGADLAVGRLIARRIAQEVERRNLGEWADLVPVTLAFGVATGVDCEPADLFAAADRQLAGRHRTAAVLSLLRPGGETDGPSVA</sequence>
<protein>
    <submittedName>
        <fullName evidence="4">GGDEF domain-containing response regulator</fullName>
    </submittedName>
</protein>
<comment type="caution">
    <text evidence="1">Lacks conserved residue(s) required for the propagation of feature annotation.</text>
</comment>
<dbReference type="InterPro" id="IPR029787">
    <property type="entry name" value="Nucleotide_cyclase"/>
</dbReference>
<dbReference type="CDD" id="cd01949">
    <property type="entry name" value="GGDEF"/>
    <property type="match status" value="1"/>
</dbReference>
<dbReference type="SMART" id="SM00267">
    <property type="entry name" value="GGDEF"/>
    <property type="match status" value="1"/>
</dbReference>
<dbReference type="CDD" id="cd00156">
    <property type="entry name" value="REC"/>
    <property type="match status" value="1"/>
</dbReference>
<dbReference type="PROSITE" id="PS50887">
    <property type="entry name" value="GGDEF"/>
    <property type="match status" value="1"/>
</dbReference>
<evidence type="ECO:0000259" key="2">
    <source>
        <dbReference type="PROSITE" id="PS50110"/>
    </source>
</evidence>
<name>A0ABY7M484_9CHLR</name>
<dbReference type="Pfam" id="PF00990">
    <property type="entry name" value="GGDEF"/>
    <property type="match status" value="1"/>
</dbReference>
<evidence type="ECO:0000313" key="5">
    <source>
        <dbReference type="Proteomes" id="UP001212803"/>
    </source>
</evidence>
<accession>A0ABY7M484</accession>
<dbReference type="Gene3D" id="3.30.70.270">
    <property type="match status" value="1"/>
</dbReference>
<feature type="domain" description="GGDEF" evidence="3">
    <location>
        <begin position="182"/>
        <end position="308"/>
    </location>
</feature>
<dbReference type="EMBL" id="CP115149">
    <property type="protein sequence ID" value="WBL35341.1"/>
    <property type="molecule type" value="Genomic_DNA"/>
</dbReference>
<dbReference type="InterPro" id="IPR050469">
    <property type="entry name" value="Diguanylate_Cyclase"/>
</dbReference>
<feature type="domain" description="Response regulatory" evidence="2">
    <location>
        <begin position="16"/>
        <end position="131"/>
    </location>
</feature>
<dbReference type="InterPro" id="IPR043128">
    <property type="entry name" value="Rev_trsase/Diguanyl_cyclase"/>
</dbReference>